<evidence type="ECO:0000256" key="2">
    <source>
        <dbReference type="SAM" id="SignalP"/>
    </source>
</evidence>
<dbReference type="GeneID" id="15804243"/>
<keyword evidence="2" id="KW-0732">Signal</keyword>
<feature type="transmembrane region" description="Helical" evidence="1">
    <location>
        <begin position="381"/>
        <end position="400"/>
    </location>
</feature>
<dbReference type="AlphaFoldDB" id="L1L9P9"/>
<dbReference type="Proteomes" id="UP000031512">
    <property type="component" value="Unassembled WGS sequence"/>
</dbReference>
<keyword evidence="1" id="KW-0812">Transmembrane</keyword>
<dbReference type="VEuPathDB" id="PiroplasmaDB:BEWA_046160"/>
<evidence type="ECO:0000313" key="4">
    <source>
        <dbReference type="Proteomes" id="UP000031512"/>
    </source>
</evidence>
<dbReference type="KEGG" id="beq:BEWA_046160"/>
<feature type="signal peptide" evidence="2">
    <location>
        <begin position="1"/>
        <end position="20"/>
    </location>
</feature>
<proteinExistence type="predicted"/>
<gene>
    <name evidence="3" type="ORF">BEWA_046160</name>
</gene>
<dbReference type="EMBL" id="ACOU01000007">
    <property type="protein sequence ID" value="EKX72152.1"/>
    <property type="molecule type" value="Genomic_DNA"/>
</dbReference>
<keyword evidence="1" id="KW-0472">Membrane</keyword>
<reference evidence="3 4" key="1">
    <citation type="journal article" date="2012" name="BMC Genomics">
        <title>Comparative genomic analysis and phylogenetic position of Theileria equi.</title>
        <authorList>
            <person name="Kappmeyer L.S."/>
            <person name="Thiagarajan M."/>
            <person name="Herndon D.R."/>
            <person name="Ramsay J.D."/>
            <person name="Caler E."/>
            <person name="Djikeng A."/>
            <person name="Gillespie J.J."/>
            <person name="Lau A.O."/>
            <person name="Roalson E.H."/>
            <person name="Silva J.C."/>
            <person name="Silva M.G."/>
            <person name="Suarez C.E."/>
            <person name="Ueti M.W."/>
            <person name="Nene V.M."/>
            <person name="Mealey R.H."/>
            <person name="Knowles D.P."/>
            <person name="Brayton K.A."/>
        </authorList>
    </citation>
    <scope>NUCLEOTIDE SEQUENCE [LARGE SCALE GENOMIC DNA]</scope>
    <source>
        <strain evidence="3 4">WA</strain>
    </source>
</reference>
<accession>L1L9P9</accession>
<organism evidence="3 4">
    <name type="scientific">Theileria equi strain WA</name>
    <dbReference type="NCBI Taxonomy" id="1537102"/>
    <lineage>
        <taxon>Eukaryota</taxon>
        <taxon>Sar</taxon>
        <taxon>Alveolata</taxon>
        <taxon>Apicomplexa</taxon>
        <taxon>Aconoidasida</taxon>
        <taxon>Piroplasmida</taxon>
        <taxon>Theileriidae</taxon>
        <taxon>Theileria</taxon>
    </lineage>
</organism>
<sequence length="402" mass="44754">MKMLWTFLPLSFLSVYVSVAKDVASSSGLGSHTSLLTLDLANPAEKDFGISVNKSDHVVIKTFAAAGGKGIGNVVFDDEDVWRAEAGAGASAVNFYTRYGKAMLVEVVTGSKRLPKLFFFEHQGFNWIEVSEEVFCGARKDLYNTAMTPRTIDISSLDIAYPVAREERQGSLLYREYTPLEGEYFSDLYDGKTHVWDIRSYPRKLLNLYVYSFNGEAALLHLYFKEGSTEVASNDRRFKYDYLAKIDGAWEPVSSMEFSRKYNLMRDGAKKTVQGDLTVDVLEVGNAAVEVTLSPSEKQPFLTFAPLSETKITKVVEGNTTIWAGNTTSCVSASLLFKEEKPILAKLGIEAGEEEKELYLEKRTFGWYPIAKEAFDAKVEVAGFATLSIVTVALMFAFGMEF</sequence>
<feature type="chain" id="PRO_5003952334" evidence="2">
    <location>
        <begin position="21"/>
        <end position="402"/>
    </location>
</feature>
<comment type="caution">
    <text evidence="3">The sequence shown here is derived from an EMBL/GenBank/DDBJ whole genome shotgun (WGS) entry which is preliminary data.</text>
</comment>
<dbReference type="RefSeq" id="XP_004831604.1">
    <property type="nucleotide sequence ID" value="XM_004831547.1"/>
</dbReference>
<keyword evidence="1" id="KW-1133">Transmembrane helix</keyword>
<evidence type="ECO:0000256" key="1">
    <source>
        <dbReference type="SAM" id="Phobius"/>
    </source>
</evidence>
<protein>
    <submittedName>
        <fullName evidence="3">Membrane protein, putative</fullName>
    </submittedName>
</protein>
<name>L1L9P9_THEEQ</name>
<evidence type="ECO:0000313" key="3">
    <source>
        <dbReference type="EMBL" id="EKX72152.1"/>
    </source>
</evidence>
<keyword evidence="4" id="KW-1185">Reference proteome</keyword>